<dbReference type="GeneID" id="69038133"/>
<dbReference type="VEuPathDB" id="FungiDB:I7I50_04696"/>
<keyword evidence="9" id="KW-1185">Reference proteome</keyword>
<dbReference type="GO" id="GO:0005739">
    <property type="term" value="C:mitochondrion"/>
    <property type="evidence" value="ECO:0007669"/>
    <property type="project" value="UniProtKB-SubCell"/>
</dbReference>
<dbReference type="RefSeq" id="XP_045287378.1">
    <property type="nucleotide sequence ID" value="XM_045432166.1"/>
</dbReference>
<dbReference type="HOGENOM" id="CLU_019189_3_0_1"/>
<evidence type="ECO:0000256" key="4">
    <source>
        <dbReference type="ARBA" id="ARBA00022946"/>
    </source>
</evidence>
<evidence type="ECO:0000313" key="9">
    <source>
        <dbReference type="Proteomes" id="UP000001631"/>
    </source>
</evidence>
<feature type="domain" description="Aminoglycoside phosphotransferase" evidence="7">
    <location>
        <begin position="104"/>
        <end position="367"/>
    </location>
</feature>
<dbReference type="PANTHER" id="PTHR36091:SF1">
    <property type="entry name" value="ALTERED INHERITANCE OF MITOCHONDRIA PROTEIN 9, MITOCHONDRIAL"/>
    <property type="match status" value="1"/>
</dbReference>
<dbReference type="PANTHER" id="PTHR36091">
    <property type="entry name" value="ALTERED INHERITANCE OF MITOCHONDRIA PROTEIN 9, MITOCHONDRIAL"/>
    <property type="match status" value="1"/>
</dbReference>
<evidence type="ECO:0000256" key="2">
    <source>
        <dbReference type="ARBA" id="ARBA00005543"/>
    </source>
</evidence>
<dbReference type="InterPro" id="IPR002575">
    <property type="entry name" value="Aminoglycoside_PTrfase"/>
</dbReference>
<keyword evidence="5" id="KW-0496">Mitochondrion</keyword>
<dbReference type="Proteomes" id="UP000001631">
    <property type="component" value="Unassembled WGS sequence"/>
</dbReference>
<proteinExistence type="inferred from homology"/>
<name>C0NPN7_AJECG</name>
<protein>
    <recommendedName>
        <fullName evidence="3">Altered inheritance of mitochondria protein 9, mitochondrial</fullName>
    </recommendedName>
    <alternativeName>
        <fullName evidence="6">Found in mitochondrial proteome protein 29</fullName>
    </alternativeName>
</protein>
<sequence>MIRQPSAACYLTRHSLWTHLASKSSRHCAHHSKGHAMTPKLAPCKDEGFDPHTYTGGRWLRHDKLERDSRYIKFNFSALCQRVLELCPGAESITSYQKTEGGFNRVFIFTLSNAKRVVARLPFTLAGPSKLATTSEVATIKYLQAKTSIPIPPILDWSNDSTNSIGSEYIIMEHAAGVQLHNKWPDMAADQQVRCIDAIYRKAKEMIDIEFPAFGSLFFVDSPLDSGHKTPLDEMFCIGPHCGSRYWDCNVSEPKYYHNTKPNNGPWTNLDHYCDGLIDAGLSGIPPVDIELEKRPSFHGSTELHVNLLKHARTVLKRMSADSQVQSAATPALFHPDLHKRNIFVSEDDPSIVTGIIDWQSASIEPAFWYADGVPDFAEPGSLCAKTFAVCSQFLTPKLFGPRLMDENLFRPFRYSYRTWKDGAVALTYELIETSRSWKELGLAGSSPYPLPTQKELADHEREYKLFVAAQNLKRDLSSLLNTASDGWVPLEDWEETKSAHREVFDGMLNAVLTNDDSDYDEPVKDEKVLRSIWPFDLNT</sequence>
<dbReference type="SUPFAM" id="SSF56112">
    <property type="entry name" value="Protein kinase-like (PK-like)"/>
    <property type="match status" value="1"/>
</dbReference>
<dbReference type="Gene3D" id="3.90.1200.10">
    <property type="match status" value="1"/>
</dbReference>
<evidence type="ECO:0000259" key="7">
    <source>
        <dbReference type="Pfam" id="PF01636"/>
    </source>
</evidence>
<dbReference type="Pfam" id="PF01636">
    <property type="entry name" value="APH"/>
    <property type="match status" value="1"/>
</dbReference>
<evidence type="ECO:0000256" key="5">
    <source>
        <dbReference type="ARBA" id="ARBA00023128"/>
    </source>
</evidence>
<dbReference type="Gene3D" id="3.30.200.20">
    <property type="entry name" value="Phosphorylase Kinase, domain 1"/>
    <property type="match status" value="1"/>
</dbReference>
<evidence type="ECO:0000256" key="1">
    <source>
        <dbReference type="ARBA" id="ARBA00004173"/>
    </source>
</evidence>
<dbReference type="AlphaFoldDB" id="C0NPN7"/>
<gene>
    <name evidence="8" type="ORF">HCBG_05117</name>
</gene>
<evidence type="ECO:0000256" key="3">
    <source>
        <dbReference type="ARBA" id="ARBA00016197"/>
    </source>
</evidence>
<dbReference type="STRING" id="447093.C0NPN7"/>
<comment type="similarity">
    <text evidence="2">Belongs to the AIM9 family.</text>
</comment>
<dbReference type="InParanoid" id="C0NPN7"/>
<dbReference type="InterPro" id="IPR051035">
    <property type="entry name" value="Mito_inheritance_9"/>
</dbReference>
<comment type="subcellular location">
    <subcellularLocation>
        <location evidence="1">Mitochondrion</location>
    </subcellularLocation>
</comment>
<keyword evidence="4" id="KW-0809">Transit peptide</keyword>
<evidence type="ECO:0000313" key="8">
    <source>
        <dbReference type="EMBL" id="EEH06897.1"/>
    </source>
</evidence>
<accession>C0NPN7</accession>
<evidence type="ECO:0000256" key="6">
    <source>
        <dbReference type="ARBA" id="ARBA00031849"/>
    </source>
</evidence>
<dbReference type="EMBL" id="GG663368">
    <property type="protein sequence ID" value="EEH06897.1"/>
    <property type="molecule type" value="Genomic_DNA"/>
</dbReference>
<reference evidence="8" key="1">
    <citation type="submission" date="2009-02" db="EMBL/GenBank/DDBJ databases">
        <title>The Genome Sequence of Ajellomyces capsulatus strain G186AR.</title>
        <authorList>
            <consortium name="The Broad Institute Genome Sequencing Platform"/>
            <person name="Champion M."/>
            <person name="Cuomo C."/>
            <person name="Ma L.-J."/>
            <person name="Henn M.R."/>
            <person name="Sil A."/>
            <person name="Goldman B."/>
            <person name="Young S.K."/>
            <person name="Kodira C.D."/>
            <person name="Zeng Q."/>
            <person name="Koehrsen M."/>
            <person name="Alvarado L."/>
            <person name="Berlin A."/>
            <person name="Borenstein D."/>
            <person name="Chen Z."/>
            <person name="Engels R."/>
            <person name="Freedman E."/>
            <person name="Gellesch M."/>
            <person name="Goldberg J."/>
            <person name="Griggs A."/>
            <person name="Gujja S."/>
            <person name="Heiman D."/>
            <person name="Hepburn T."/>
            <person name="Howarth C."/>
            <person name="Jen D."/>
            <person name="Larson L."/>
            <person name="Lewis B."/>
            <person name="Mehta T."/>
            <person name="Park D."/>
            <person name="Pearson M."/>
            <person name="Roberts A."/>
            <person name="Saif S."/>
            <person name="Shea T."/>
            <person name="Shenoy N."/>
            <person name="Sisk P."/>
            <person name="Stolte C."/>
            <person name="Sykes S."/>
            <person name="Walk T."/>
            <person name="White J."/>
            <person name="Yandava C."/>
            <person name="Klein B."/>
            <person name="McEwen J.G."/>
            <person name="Puccia R."/>
            <person name="Goldman G.H."/>
            <person name="Felipe M.S."/>
            <person name="Nino-Vega G."/>
            <person name="San-Blas G."/>
            <person name="Taylor J."/>
            <person name="Mendoza L."/>
            <person name="Galagan J."/>
            <person name="Nusbaum C."/>
            <person name="Birren B."/>
        </authorList>
    </citation>
    <scope>NUCLEOTIDE SEQUENCE</scope>
    <source>
        <strain evidence="8">G186AR</strain>
    </source>
</reference>
<dbReference type="InterPro" id="IPR011009">
    <property type="entry name" value="Kinase-like_dom_sf"/>
</dbReference>
<organism evidence="8 9">
    <name type="scientific">Ajellomyces capsulatus (strain G186AR / H82 / ATCC MYA-2454 / RMSCC 2432)</name>
    <name type="common">Darling's disease fungus</name>
    <name type="synonym">Histoplasma capsulatum</name>
    <dbReference type="NCBI Taxonomy" id="447093"/>
    <lineage>
        <taxon>Eukaryota</taxon>
        <taxon>Fungi</taxon>
        <taxon>Dikarya</taxon>
        <taxon>Ascomycota</taxon>
        <taxon>Pezizomycotina</taxon>
        <taxon>Eurotiomycetes</taxon>
        <taxon>Eurotiomycetidae</taxon>
        <taxon>Onygenales</taxon>
        <taxon>Ajellomycetaceae</taxon>
        <taxon>Histoplasma</taxon>
    </lineage>
</organism>